<keyword evidence="2" id="KW-1185">Reference proteome</keyword>
<proteinExistence type="predicted"/>
<accession>A0A1M5E8T7</accession>
<evidence type="ECO:0000313" key="2">
    <source>
        <dbReference type="Proteomes" id="UP000184196"/>
    </source>
</evidence>
<protein>
    <submittedName>
        <fullName evidence="1">Uncharacterized protein</fullName>
    </submittedName>
</protein>
<dbReference type="AlphaFoldDB" id="A0A1M5E8T7"/>
<dbReference type="Proteomes" id="UP000184196">
    <property type="component" value="Unassembled WGS sequence"/>
</dbReference>
<organism evidence="1 2">
    <name type="scientific">Desulfofundulus australicus DSM 11792</name>
    <dbReference type="NCBI Taxonomy" id="1121425"/>
    <lineage>
        <taxon>Bacteria</taxon>
        <taxon>Bacillati</taxon>
        <taxon>Bacillota</taxon>
        <taxon>Clostridia</taxon>
        <taxon>Eubacteriales</taxon>
        <taxon>Peptococcaceae</taxon>
        <taxon>Desulfofundulus</taxon>
    </lineage>
</organism>
<gene>
    <name evidence="1" type="ORF">SAMN02745218_03009</name>
</gene>
<reference evidence="2" key="1">
    <citation type="submission" date="2016-11" db="EMBL/GenBank/DDBJ databases">
        <authorList>
            <person name="Varghese N."/>
            <person name="Submissions S."/>
        </authorList>
    </citation>
    <scope>NUCLEOTIDE SEQUENCE [LARGE SCALE GENOMIC DNA]</scope>
    <source>
        <strain evidence="2">DSM 11792</strain>
    </source>
</reference>
<dbReference type="EMBL" id="FQUW01000071">
    <property type="protein sequence ID" value="SHF75683.1"/>
    <property type="molecule type" value="Genomic_DNA"/>
</dbReference>
<evidence type="ECO:0000313" key="1">
    <source>
        <dbReference type="EMBL" id="SHF75683.1"/>
    </source>
</evidence>
<sequence length="40" mass="4289">MPAILPVINFGSRHLFAYCQGIPPPLAWVLGVCCLTVGYA</sequence>
<name>A0A1M5E8T7_9FIRM</name>